<protein>
    <submittedName>
        <fullName evidence="2">Uncharacterized protein</fullName>
    </submittedName>
</protein>
<accession>A0A9I9E3I2</accession>
<evidence type="ECO:0000313" key="2">
    <source>
        <dbReference type="EnsemblPlants" id="MELO3C028152.2.1"/>
    </source>
</evidence>
<proteinExistence type="predicted"/>
<feature type="region of interest" description="Disordered" evidence="1">
    <location>
        <begin position="27"/>
        <end position="51"/>
    </location>
</feature>
<organism evidence="2">
    <name type="scientific">Cucumis melo</name>
    <name type="common">Muskmelon</name>
    <dbReference type="NCBI Taxonomy" id="3656"/>
    <lineage>
        <taxon>Eukaryota</taxon>
        <taxon>Viridiplantae</taxon>
        <taxon>Streptophyta</taxon>
        <taxon>Embryophyta</taxon>
        <taxon>Tracheophyta</taxon>
        <taxon>Spermatophyta</taxon>
        <taxon>Magnoliopsida</taxon>
        <taxon>eudicotyledons</taxon>
        <taxon>Gunneridae</taxon>
        <taxon>Pentapetalae</taxon>
        <taxon>rosids</taxon>
        <taxon>fabids</taxon>
        <taxon>Cucurbitales</taxon>
        <taxon>Cucurbitaceae</taxon>
        <taxon>Benincaseae</taxon>
        <taxon>Cucumis</taxon>
    </lineage>
</organism>
<dbReference type="EnsemblPlants" id="MELO3C028152.2.1">
    <property type="protein sequence ID" value="MELO3C028152.2.1"/>
    <property type="gene ID" value="MELO3C028152.2"/>
</dbReference>
<feature type="compositionally biased region" description="Basic and acidic residues" evidence="1">
    <location>
        <begin position="73"/>
        <end position="91"/>
    </location>
</feature>
<dbReference type="AlphaFoldDB" id="A0A9I9E3I2"/>
<dbReference type="Gramene" id="MELO3C028152.2.1">
    <property type="protein sequence ID" value="MELO3C028152.2.1"/>
    <property type="gene ID" value="MELO3C028152.2"/>
</dbReference>
<sequence length="91" mass="10015">MVLSSGERRRYDGRMACPYVDAGMATADAAPPRQRRPMAGLARGTRKKNGRDGCRCGFPSVRCEWRNTGGARRKGEGNGRRRNEGEGKMKG</sequence>
<feature type="region of interest" description="Disordered" evidence="1">
    <location>
        <begin position="67"/>
        <end position="91"/>
    </location>
</feature>
<evidence type="ECO:0000256" key="1">
    <source>
        <dbReference type="SAM" id="MobiDB-lite"/>
    </source>
</evidence>
<name>A0A9I9E3I2_CUCME</name>
<reference evidence="2" key="1">
    <citation type="submission" date="2023-03" db="UniProtKB">
        <authorList>
            <consortium name="EnsemblPlants"/>
        </authorList>
    </citation>
    <scope>IDENTIFICATION</scope>
</reference>